<evidence type="ECO:0000256" key="1">
    <source>
        <dbReference type="SAM" id="MobiDB-lite"/>
    </source>
</evidence>
<evidence type="ECO:0000313" key="3">
    <source>
        <dbReference type="Proteomes" id="UP000606974"/>
    </source>
</evidence>
<reference evidence="2" key="1">
    <citation type="submission" date="2020-02" db="EMBL/GenBank/DDBJ databases">
        <authorList>
            <person name="Palmer J.M."/>
        </authorList>
    </citation>
    <scope>NUCLEOTIDE SEQUENCE</scope>
    <source>
        <strain evidence="2">EPUS1.4</strain>
        <tissue evidence="2">Thallus</tissue>
    </source>
</reference>
<dbReference type="AlphaFoldDB" id="A0A8H7DWN6"/>
<proteinExistence type="predicted"/>
<protein>
    <submittedName>
        <fullName evidence="2">Uncharacterized protein</fullName>
    </submittedName>
</protein>
<feature type="compositionally biased region" description="Basic and acidic residues" evidence="1">
    <location>
        <begin position="73"/>
        <end position="82"/>
    </location>
</feature>
<comment type="caution">
    <text evidence="2">The sequence shown here is derived from an EMBL/GenBank/DDBJ whole genome shotgun (WGS) entry which is preliminary data.</text>
</comment>
<name>A0A8H7DWN6_9EURO</name>
<dbReference type="Proteomes" id="UP000606974">
    <property type="component" value="Unassembled WGS sequence"/>
</dbReference>
<evidence type="ECO:0000313" key="2">
    <source>
        <dbReference type="EMBL" id="KAF7502119.1"/>
    </source>
</evidence>
<gene>
    <name evidence="2" type="ORF">GJ744_007099</name>
</gene>
<feature type="compositionally biased region" description="Low complexity" evidence="1">
    <location>
        <begin position="95"/>
        <end position="104"/>
    </location>
</feature>
<organism evidence="2 3">
    <name type="scientific">Endocarpon pusillum</name>
    <dbReference type="NCBI Taxonomy" id="364733"/>
    <lineage>
        <taxon>Eukaryota</taxon>
        <taxon>Fungi</taxon>
        <taxon>Dikarya</taxon>
        <taxon>Ascomycota</taxon>
        <taxon>Pezizomycotina</taxon>
        <taxon>Eurotiomycetes</taxon>
        <taxon>Chaetothyriomycetidae</taxon>
        <taxon>Verrucariales</taxon>
        <taxon>Verrucariaceae</taxon>
        <taxon>Endocarpon</taxon>
    </lineage>
</organism>
<accession>A0A8H7DWN6</accession>
<feature type="region of interest" description="Disordered" evidence="1">
    <location>
        <begin position="73"/>
        <end position="120"/>
    </location>
</feature>
<keyword evidence="3" id="KW-1185">Reference proteome</keyword>
<dbReference type="EMBL" id="JAACFV010000332">
    <property type="protein sequence ID" value="KAF7502119.1"/>
    <property type="molecule type" value="Genomic_DNA"/>
</dbReference>
<sequence>MKDQSVRTAHTKLKTLARKVKEHDIHLGATMTSRHIFNRLISVLPRELVALGRILRVQEIEIEEGLAQLEETEKALDSAPSRKREKAHYSRATGKRSSIGPSSRSPRRWISKSPERGRRR</sequence>